<reference evidence="3" key="1">
    <citation type="submission" date="2022-11" db="UniProtKB">
        <authorList>
            <consortium name="WormBaseParasite"/>
        </authorList>
    </citation>
    <scope>IDENTIFICATION</scope>
</reference>
<evidence type="ECO:0000313" key="3">
    <source>
        <dbReference type="WBParaSite" id="jg13682"/>
    </source>
</evidence>
<keyword evidence="1" id="KW-1133">Transmembrane helix</keyword>
<keyword evidence="1" id="KW-0472">Membrane</keyword>
<protein>
    <submittedName>
        <fullName evidence="3">Uncharacterized protein</fullName>
    </submittedName>
</protein>
<accession>A0A915CZ34</accession>
<keyword evidence="1" id="KW-0812">Transmembrane</keyword>
<dbReference type="WBParaSite" id="jg13682">
    <property type="protein sequence ID" value="jg13682"/>
    <property type="gene ID" value="jg13682"/>
</dbReference>
<sequence>MDPVLAYALLKKCNYTIGYENMDEDCIDEMDSQVSDIIAASVFVTLIIITMIVCGVFFCLCIFAKAEEEEPHKSLSPKNKHICSNCKEFVCKEDFSKTYASLRPPQYSDSGSNFEADVRHY</sequence>
<organism evidence="2 3">
    <name type="scientific">Ditylenchus dipsaci</name>
    <dbReference type="NCBI Taxonomy" id="166011"/>
    <lineage>
        <taxon>Eukaryota</taxon>
        <taxon>Metazoa</taxon>
        <taxon>Ecdysozoa</taxon>
        <taxon>Nematoda</taxon>
        <taxon>Chromadorea</taxon>
        <taxon>Rhabditida</taxon>
        <taxon>Tylenchina</taxon>
        <taxon>Tylenchomorpha</taxon>
        <taxon>Sphaerularioidea</taxon>
        <taxon>Anguinidae</taxon>
        <taxon>Anguininae</taxon>
        <taxon>Ditylenchus</taxon>
    </lineage>
</organism>
<proteinExistence type="predicted"/>
<keyword evidence="2" id="KW-1185">Reference proteome</keyword>
<evidence type="ECO:0000313" key="2">
    <source>
        <dbReference type="Proteomes" id="UP000887574"/>
    </source>
</evidence>
<dbReference type="AlphaFoldDB" id="A0A915CZ34"/>
<evidence type="ECO:0000256" key="1">
    <source>
        <dbReference type="SAM" id="Phobius"/>
    </source>
</evidence>
<feature type="transmembrane region" description="Helical" evidence="1">
    <location>
        <begin position="37"/>
        <end position="64"/>
    </location>
</feature>
<name>A0A915CZ34_9BILA</name>
<dbReference type="Proteomes" id="UP000887574">
    <property type="component" value="Unplaced"/>
</dbReference>